<keyword evidence="1" id="KW-0472">Membrane</keyword>
<dbReference type="RefSeq" id="WP_156990060.1">
    <property type="nucleotide sequence ID" value="NZ_VWXL01000029.1"/>
</dbReference>
<feature type="transmembrane region" description="Helical" evidence="1">
    <location>
        <begin position="12"/>
        <end position="31"/>
    </location>
</feature>
<keyword evidence="1" id="KW-0812">Transmembrane</keyword>
<evidence type="ECO:0000256" key="1">
    <source>
        <dbReference type="SAM" id="Phobius"/>
    </source>
</evidence>
<dbReference type="EMBL" id="VWXL01000029">
    <property type="protein sequence ID" value="MVB10441.1"/>
    <property type="molecule type" value="Genomic_DNA"/>
</dbReference>
<dbReference type="Pfam" id="PF14208">
    <property type="entry name" value="DUF4320"/>
    <property type="match status" value="1"/>
</dbReference>
<dbReference type="AlphaFoldDB" id="A0A6N8HX74"/>
<organism evidence="2 3">
    <name type="scientific">Caproicibacter fermentans</name>
    <dbReference type="NCBI Taxonomy" id="2576756"/>
    <lineage>
        <taxon>Bacteria</taxon>
        <taxon>Bacillati</taxon>
        <taxon>Bacillota</taxon>
        <taxon>Clostridia</taxon>
        <taxon>Eubacteriales</taxon>
        <taxon>Acutalibacteraceae</taxon>
        <taxon>Caproicibacter</taxon>
    </lineage>
</organism>
<dbReference type="OrthoDB" id="9800249at2"/>
<evidence type="ECO:0000313" key="3">
    <source>
        <dbReference type="Proteomes" id="UP000469440"/>
    </source>
</evidence>
<evidence type="ECO:0008006" key="4">
    <source>
        <dbReference type="Google" id="ProtNLM"/>
    </source>
</evidence>
<proteinExistence type="predicted"/>
<dbReference type="InterPro" id="IPR025469">
    <property type="entry name" value="DUF4320"/>
</dbReference>
<sequence>MLKYLKSKRGDSVITAPFAVLLVMFLTAFFIKVSPVIVRIQNLNTYANELCRVAELSGRVGSETTEKEKQLNKVMGMSPEISWSKTGTIQLNETVSVTCSTTYELGLFGDIGSYPVAINGHAEGSSEVYHK</sequence>
<accession>A0A6N8HX74</accession>
<dbReference type="Proteomes" id="UP000469440">
    <property type="component" value="Unassembled WGS sequence"/>
</dbReference>
<protein>
    <recommendedName>
        <fullName evidence="4">DUF4320 family protein</fullName>
    </recommendedName>
</protein>
<evidence type="ECO:0000313" key="2">
    <source>
        <dbReference type="EMBL" id="MVB10441.1"/>
    </source>
</evidence>
<keyword evidence="1" id="KW-1133">Transmembrane helix</keyword>
<name>A0A6N8HX74_9FIRM</name>
<gene>
    <name evidence="2" type="ORF">CAFE_11300</name>
</gene>
<reference evidence="2 3" key="1">
    <citation type="submission" date="2019-09" db="EMBL/GenBank/DDBJ databases">
        <title>Genome sequence of Clostridium sp. EA1.</title>
        <authorList>
            <person name="Poehlein A."/>
            <person name="Bengelsdorf F.R."/>
            <person name="Daniel R."/>
        </authorList>
    </citation>
    <scope>NUCLEOTIDE SEQUENCE [LARGE SCALE GENOMIC DNA]</scope>
    <source>
        <strain evidence="2 3">EA1</strain>
    </source>
</reference>
<keyword evidence="3" id="KW-1185">Reference proteome</keyword>
<comment type="caution">
    <text evidence="2">The sequence shown here is derived from an EMBL/GenBank/DDBJ whole genome shotgun (WGS) entry which is preliminary data.</text>
</comment>